<feature type="region of interest" description="Disordered" evidence="10">
    <location>
        <begin position="122"/>
        <end position="142"/>
    </location>
</feature>
<organism evidence="12 13">
    <name type="scientific">Iphiclides podalirius</name>
    <name type="common">scarce swallowtail</name>
    <dbReference type="NCBI Taxonomy" id="110791"/>
    <lineage>
        <taxon>Eukaryota</taxon>
        <taxon>Metazoa</taxon>
        <taxon>Ecdysozoa</taxon>
        <taxon>Arthropoda</taxon>
        <taxon>Hexapoda</taxon>
        <taxon>Insecta</taxon>
        <taxon>Pterygota</taxon>
        <taxon>Neoptera</taxon>
        <taxon>Endopterygota</taxon>
        <taxon>Lepidoptera</taxon>
        <taxon>Glossata</taxon>
        <taxon>Ditrysia</taxon>
        <taxon>Papilionoidea</taxon>
        <taxon>Papilionidae</taxon>
        <taxon>Papilioninae</taxon>
        <taxon>Iphiclides</taxon>
    </lineage>
</organism>
<evidence type="ECO:0000259" key="11">
    <source>
        <dbReference type="Pfam" id="PF11527"/>
    </source>
</evidence>
<dbReference type="Gene3D" id="1.20.1520.10">
    <property type="entry name" value="ADP-ribosylation factor-like 2-binding protein, domain"/>
    <property type="match status" value="1"/>
</dbReference>
<evidence type="ECO:0000313" key="13">
    <source>
        <dbReference type="Proteomes" id="UP000837857"/>
    </source>
</evidence>
<evidence type="ECO:0000256" key="3">
    <source>
        <dbReference type="ARBA" id="ARBA00007460"/>
    </source>
</evidence>
<dbReference type="PANTHER" id="PTHR21532:SF0">
    <property type="entry name" value="CILIA- AND FLAGELLA-ASSOCIATED PROTEIN 36"/>
    <property type="match status" value="1"/>
</dbReference>
<keyword evidence="7" id="KW-0969">Cilium</keyword>
<gene>
    <name evidence="12" type="ORF">IPOD504_LOCUS5135</name>
</gene>
<feature type="domain" description="BART" evidence="11">
    <location>
        <begin position="24"/>
        <end position="104"/>
    </location>
</feature>
<evidence type="ECO:0000256" key="8">
    <source>
        <dbReference type="ARBA" id="ARBA00023273"/>
    </source>
</evidence>
<evidence type="ECO:0000256" key="1">
    <source>
        <dbReference type="ARBA" id="ARBA00004138"/>
    </source>
</evidence>
<evidence type="ECO:0000256" key="6">
    <source>
        <dbReference type="ARBA" id="ARBA00023054"/>
    </source>
</evidence>
<evidence type="ECO:0000256" key="10">
    <source>
        <dbReference type="SAM" id="MobiDB-lite"/>
    </source>
</evidence>
<dbReference type="Proteomes" id="UP000837857">
    <property type="component" value="Chromosome 16"/>
</dbReference>
<evidence type="ECO:0000256" key="7">
    <source>
        <dbReference type="ARBA" id="ARBA00023069"/>
    </source>
</evidence>
<evidence type="ECO:0000256" key="9">
    <source>
        <dbReference type="ARBA" id="ARBA00031593"/>
    </source>
</evidence>
<name>A0ABN8I2Z9_9NEOP</name>
<dbReference type="EMBL" id="OW152828">
    <property type="protein sequence ID" value="CAH2045572.1"/>
    <property type="molecule type" value="Genomic_DNA"/>
</dbReference>
<keyword evidence="5" id="KW-0963">Cytoplasm</keyword>
<proteinExistence type="inferred from homology"/>
<evidence type="ECO:0000256" key="5">
    <source>
        <dbReference type="ARBA" id="ARBA00022490"/>
    </source>
</evidence>
<evidence type="ECO:0000256" key="4">
    <source>
        <dbReference type="ARBA" id="ARBA00021815"/>
    </source>
</evidence>
<dbReference type="InterPro" id="IPR023379">
    <property type="entry name" value="BART_dom"/>
</dbReference>
<accession>A0ABN8I2Z9</accession>
<dbReference type="Pfam" id="PF11527">
    <property type="entry name" value="ARL2_Bind_BART"/>
    <property type="match status" value="1"/>
</dbReference>
<feature type="non-terminal residue" evidence="12">
    <location>
        <position position="1"/>
    </location>
</feature>
<comment type="subcellular location">
    <subcellularLocation>
        <location evidence="1">Cell projection</location>
        <location evidence="1">Cilium</location>
    </subcellularLocation>
    <subcellularLocation>
        <location evidence="2">Cytoplasm</location>
    </subcellularLocation>
</comment>
<evidence type="ECO:0000256" key="2">
    <source>
        <dbReference type="ARBA" id="ARBA00004496"/>
    </source>
</evidence>
<feature type="region of interest" description="Disordered" evidence="10">
    <location>
        <begin position="263"/>
        <end position="307"/>
    </location>
</feature>
<keyword evidence="6" id="KW-0175">Coiled coil</keyword>
<evidence type="ECO:0000313" key="12">
    <source>
        <dbReference type="EMBL" id="CAH2045572.1"/>
    </source>
</evidence>
<protein>
    <recommendedName>
        <fullName evidence="4">Cilia- and flagella-associated protein 36</fullName>
    </recommendedName>
    <alternativeName>
        <fullName evidence="9">Coiled-coil domain-containing protein 104</fullName>
    </alternativeName>
</protein>
<keyword evidence="8" id="KW-0966">Cell projection</keyword>
<keyword evidence="13" id="KW-1185">Reference proteome</keyword>
<comment type="similarity">
    <text evidence="3">Belongs to the CFAP36 family.</text>
</comment>
<dbReference type="PANTHER" id="PTHR21532">
    <property type="entry name" value="PHOSPHODIESTERASE HL"/>
    <property type="match status" value="1"/>
</dbReference>
<dbReference type="InterPro" id="IPR038888">
    <property type="entry name" value="CFAP36"/>
</dbReference>
<sequence length="327" mass="37284">MQNIYSKTIFILAFEPSDTGEVYDRPEYKKIHDEYRNLVDVMLGSFMDDIGITADLFEAACHLSAHDLAELPAYFHKRLFEQIWAANDYDMFVKMMTHKNVELQLQALELIERRYGAMPSLFSSDSEDLDTSRSGEDNDWQDNDDVMTEIKKLQLKDFESIDDTVAVPPEDVVAEKSILLSKLQTFANKEEICEKDLEKDKESEDIAAKEIEFISKGKHVELPKIPVQKVEVSEEEVQARQEYLKQQRDKLLALKKQVREKRLGATEASSDVGAGEGMSSVRHQRPRSARMAQAALQGKTPQPPPDAMQLRRALASKLKAEVVDMQN</sequence>
<reference evidence="12" key="1">
    <citation type="submission" date="2022-03" db="EMBL/GenBank/DDBJ databases">
        <authorList>
            <person name="Martin H S."/>
        </authorList>
    </citation>
    <scope>NUCLEOTIDE SEQUENCE</scope>
</reference>
<dbReference type="InterPro" id="IPR042541">
    <property type="entry name" value="BART_sf"/>
</dbReference>